<name>A0A6J0NZ24_RAPSA</name>
<protein>
    <submittedName>
        <fullName evidence="4">Probable proteasome inhibitor</fullName>
    </submittedName>
</protein>
<sequence length="298" mass="32880">MMANSQTVMLVIRSARPTFRNNRDKVAFVVHASFVTSGFRLVAIGRPAFAADALTSSPAQGEVGIEGWNEFEEYAFVYAKGSKKFLVKCFAIEDKLLVDAVDDGGKEPAHIEIEVDKYAAESGVEGDNDAQFKNLEKLVTDLQNRILYKLDEGLKPVVASTSQTSSESNKVSEPGYYSRRWPVPTGPPVFGGFGDGRSMLVGPNDTRMFPGFGDHPNFMIPPEPGVPPPGVRYDPRPHNGPDFGPGFEPGPFRRPPPRRPEDVHPDLQHYRRGYDAGYIAGYDAFYRLAHMQSKGKPS</sequence>
<feature type="domain" description="PI31 proteasome regulator N-terminal" evidence="2">
    <location>
        <begin position="16"/>
        <end position="155"/>
    </location>
</feature>
<feature type="compositionally biased region" description="Low complexity" evidence="1">
    <location>
        <begin position="241"/>
        <end position="250"/>
    </location>
</feature>
<dbReference type="KEGG" id="rsz:108860199"/>
<dbReference type="Proteomes" id="UP000504610">
    <property type="component" value="Chromosome 5"/>
</dbReference>
<proteinExistence type="predicted"/>
<dbReference type="GO" id="GO:0043161">
    <property type="term" value="P:proteasome-mediated ubiquitin-dependent protein catabolic process"/>
    <property type="evidence" value="ECO:0007669"/>
    <property type="project" value="InterPro"/>
</dbReference>
<dbReference type="InterPro" id="IPR045128">
    <property type="entry name" value="PI31-like"/>
</dbReference>
<dbReference type="InterPro" id="IPR021625">
    <property type="entry name" value="PI31_Prot_N"/>
</dbReference>
<accession>A0A6J0NZ24</accession>
<evidence type="ECO:0000259" key="2">
    <source>
        <dbReference type="Pfam" id="PF11566"/>
    </source>
</evidence>
<gene>
    <name evidence="4" type="primary">LOC108860199</name>
</gene>
<reference evidence="4" key="2">
    <citation type="submission" date="2025-08" db="UniProtKB">
        <authorList>
            <consortium name="RefSeq"/>
        </authorList>
    </citation>
    <scope>IDENTIFICATION</scope>
    <source>
        <tissue evidence="4">Leaf</tissue>
    </source>
</reference>
<dbReference type="AlphaFoldDB" id="A0A6J0NZ24"/>
<dbReference type="OrthoDB" id="1107758at2759"/>
<dbReference type="RefSeq" id="XP_018489605.2">
    <property type="nucleotide sequence ID" value="XM_018634103.2"/>
</dbReference>
<dbReference type="GO" id="GO:0004866">
    <property type="term" value="F:endopeptidase inhibitor activity"/>
    <property type="evidence" value="ECO:0007669"/>
    <property type="project" value="InterPro"/>
</dbReference>
<dbReference type="PANTHER" id="PTHR13266:SF2">
    <property type="entry name" value="PI31 PROTEASOME REGULATOR N-TERMINAL DOMAIN-CONTAINING PROTEIN"/>
    <property type="match status" value="1"/>
</dbReference>
<evidence type="ECO:0000313" key="4">
    <source>
        <dbReference type="RefSeq" id="XP_018489605.2"/>
    </source>
</evidence>
<keyword evidence="3" id="KW-1185">Reference proteome</keyword>
<dbReference type="Gene3D" id="3.40.1000.30">
    <property type="match status" value="1"/>
</dbReference>
<organism evidence="3 4">
    <name type="scientific">Raphanus sativus</name>
    <name type="common">Radish</name>
    <name type="synonym">Raphanus raphanistrum var. sativus</name>
    <dbReference type="NCBI Taxonomy" id="3726"/>
    <lineage>
        <taxon>Eukaryota</taxon>
        <taxon>Viridiplantae</taxon>
        <taxon>Streptophyta</taxon>
        <taxon>Embryophyta</taxon>
        <taxon>Tracheophyta</taxon>
        <taxon>Spermatophyta</taxon>
        <taxon>Magnoliopsida</taxon>
        <taxon>eudicotyledons</taxon>
        <taxon>Gunneridae</taxon>
        <taxon>Pentapetalae</taxon>
        <taxon>rosids</taxon>
        <taxon>malvids</taxon>
        <taxon>Brassicales</taxon>
        <taxon>Brassicaceae</taxon>
        <taxon>Brassiceae</taxon>
        <taxon>Raphanus</taxon>
    </lineage>
</organism>
<reference evidence="3" key="1">
    <citation type="journal article" date="2019" name="Database">
        <title>The radish genome database (RadishGD): an integrated information resource for radish genomics.</title>
        <authorList>
            <person name="Yu H.J."/>
            <person name="Baek S."/>
            <person name="Lee Y.J."/>
            <person name="Cho A."/>
            <person name="Mun J.H."/>
        </authorList>
    </citation>
    <scope>NUCLEOTIDE SEQUENCE [LARGE SCALE GENOMIC DNA]</scope>
    <source>
        <strain evidence="3">cv. WK10039</strain>
    </source>
</reference>
<dbReference type="GO" id="GO:0070628">
    <property type="term" value="F:proteasome binding"/>
    <property type="evidence" value="ECO:0007669"/>
    <property type="project" value="InterPro"/>
</dbReference>
<dbReference type="PANTHER" id="PTHR13266">
    <property type="entry name" value="PROTEASOME INHIBITOR"/>
    <property type="match status" value="1"/>
</dbReference>
<evidence type="ECO:0000313" key="3">
    <source>
        <dbReference type="Proteomes" id="UP000504610"/>
    </source>
</evidence>
<dbReference type="GeneID" id="108860199"/>
<feature type="region of interest" description="Disordered" evidence="1">
    <location>
        <begin position="241"/>
        <end position="265"/>
    </location>
</feature>
<evidence type="ECO:0000256" key="1">
    <source>
        <dbReference type="SAM" id="MobiDB-lite"/>
    </source>
</evidence>
<dbReference type="Pfam" id="PF11566">
    <property type="entry name" value="PI31_Prot_N"/>
    <property type="match status" value="1"/>
</dbReference>